<accession>A0AAV1EHL8</accession>
<dbReference type="PANTHER" id="PTHR31635">
    <property type="entry name" value="REVERSE TRANSCRIPTASE DOMAIN-CONTAINING PROTEIN-RELATED"/>
    <property type="match status" value="1"/>
</dbReference>
<dbReference type="AlphaFoldDB" id="A0AAV1EHL8"/>
<dbReference type="EMBL" id="CAUIWU010000004">
    <property type="protein sequence ID" value="CAJ1048216.1"/>
    <property type="molecule type" value="Genomic_DNA"/>
</dbReference>
<organism evidence="2 3">
    <name type="scientific">Xyrichtys novacula</name>
    <name type="common">Pearly razorfish</name>
    <name type="synonym">Hemipteronotus novacula</name>
    <dbReference type="NCBI Taxonomy" id="13765"/>
    <lineage>
        <taxon>Eukaryota</taxon>
        <taxon>Metazoa</taxon>
        <taxon>Chordata</taxon>
        <taxon>Craniata</taxon>
        <taxon>Vertebrata</taxon>
        <taxon>Euteleostomi</taxon>
        <taxon>Actinopterygii</taxon>
        <taxon>Neopterygii</taxon>
        <taxon>Teleostei</taxon>
        <taxon>Neoteleostei</taxon>
        <taxon>Acanthomorphata</taxon>
        <taxon>Eupercaria</taxon>
        <taxon>Labriformes</taxon>
        <taxon>Labridae</taxon>
        <taxon>Xyrichtys</taxon>
    </lineage>
</organism>
<reference evidence="2" key="1">
    <citation type="submission" date="2023-08" db="EMBL/GenBank/DDBJ databases">
        <authorList>
            <person name="Alioto T."/>
            <person name="Alioto T."/>
            <person name="Gomez Garrido J."/>
        </authorList>
    </citation>
    <scope>NUCLEOTIDE SEQUENCE</scope>
</reference>
<name>A0AAV1EHL8_XYRNO</name>
<keyword evidence="3" id="KW-1185">Reference proteome</keyword>
<dbReference type="CDD" id="cd01650">
    <property type="entry name" value="RT_nLTR_like"/>
    <property type="match status" value="1"/>
</dbReference>
<evidence type="ECO:0000313" key="3">
    <source>
        <dbReference type="Proteomes" id="UP001178508"/>
    </source>
</evidence>
<dbReference type="SUPFAM" id="SSF56672">
    <property type="entry name" value="DNA/RNA polymerases"/>
    <property type="match status" value="1"/>
</dbReference>
<evidence type="ECO:0000259" key="1">
    <source>
        <dbReference type="PROSITE" id="PS50878"/>
    </source>
</evidence>
<proteinExistence type="predicted"/>
<dbReference type="Pfam" id="PF00078">
    <property type="entry name" value="RVT_1"/>
    <property type="match status" value="1"/>
</dbReference>
<protein>
    <submittedName>
        <fullName evidence="2">LINE-1 retrotransposable element ORF2 protein</fullName>
    </submittedName>
</protein>
<dbReference type="InterPro" id="IPR000477">
    <property type="entry name" value="RT_dom"/>
</dbReference>
<evidence type="ECO:0000313" key="2">
    <source>
        <dbReference type="EMBL" id="CAJ1048216.1"/>
    </source>
</evidence>
<dbReference type="PANTHER" id="PTHR31635:SF196">
    <property type="entry name" value="REVERSE TRANSCRIPTASE DOMAIN-CONTAINING PROTEIN-RELATED"/>
    <property type="match status" value="1"/>
</dbReference>
<dbReference type="InterPro" id="IPR043502">
    <property type="entry name" value="DNA/RNA_pol_sf"/>
</dbReference>
<dbReference type="PROSITE" id="PS50878">
    <property type="entry name" value="RT_POL"/>
    <property type="match status" value="1"/>
</dbReference>
<feature type="domain" description="Reverse transcriptase" evidence="1">
    <location>
        <begin position="1"/>
        <end position="256"/>
    </location>
</feature>
<dbReference type="Proteomes" id="UP001178508">
    <property type="component" value="Unassembled WGS sequence"/>
</dbReference>
<gene>
    <name evidence="2" type="ORF">XNOV1_A004742</name>
</gene>
<comment type="caution">
    <text evidence="2">The sequence shown here is derived from an EMBL/GenBank/DDBJ whole genome shotgun (WGS) entry which is preliminary data.</text>
</comment>
<sequence>MCNGMNALSSTLPSSYRPISLLNVDIKIITKALSHQLEKIIPSIIHPDQTGFTKGRNSSNNTRRLFNIMHHSTTHNHNSIIATLDAEKAFDRVNWSFLIHTLHSFGFGESFINWIKTLYTSPTATVITNGQTSQSFTLHRGTRQGCPLSPSLFTIFIEPLAAAIRQNPLITGIQTPNMHHKISLYADDILLFMDNPKSSLQEVISVIKSFSLLSDYSINWNKSSILPLNTNSLAVAALTTPIPFCTSHITYLGIHISPRLSELINLNFTPLLKKINDDLQRWMNLPLSILGRIATVKMTILPKISYLCSMIPTHPPLTWFHSLDSSINKFYWKNKPPRVKLATLQKSKSLGGLNAPNFHHYSLANQLQYIYKWTHPTQSDSTWLDIEQTVSKDIHLSDLPFLSQTIKKHPCFQNPTISSALTAWWKFYSITNSTLAPSLFTPIWHNLDFISNKQSLYFSTWVEKGITHLKHIFNNNTLVPFSLLVQKFGIRSHQFLQYLQVSSSIQSSMKNKNINLDLPPLPSKLINIPSSKKILSKLYKLLSQADSTPSIPS</sequence>